<protein>
    <submittedName>
        <fullName evidence="1">Uncharacterized protein</fullName>
    </submittedName>
</protein>
<organism evidence="1 2">
    <name type="scientific">Dryococelus australis</name>
    <dbReference type="NCBI Taxonomy" id="614101"/>
    <lineage>
        <taxon>Eukaryota</taxon>
        <taxon>Metazoa</taxon>
        <taxon>Ecdysozoa</taxon>
        <taxon>Arthropoda</taxon>
        <taxon>Hexapoda</taxon>
        <taxon>Insecta</taxon>
        <taxon>Pterygota</taxon>
        <taxon>Neoptera</taxon>
        <taxon>Polyneoptera</taxon>
        <taxon>Phasmatodea</taxon>
        <taxon>Verophasmatodea</taxon>
        <taxon>Anareolatae</taxon>
        <taxon>Phasmatidae</taxon>
        <taxon>Eurycanthinae</taxon>
        <taxon>Dryococelus</taxon>
    </lineage>
</organism>
<dbReference type="Proteomes" id="UP001159363">
    <property type="component" value="Chromosome 14"/>
</dbReference>
<proteinExistence type="predicted"/>
<gene>
    <name evidence="1" type="ORF">PR048_031351</name>
</gene>
<dbReference type="EMBL" id="JARBHB010000015">
    <property type="protein sequence ID" value="KAJ8867549.1"/>
    <property type="molecule type" value="Genomic_DNA"/>
</dbReference>
<keyword evidence="2" id="KW-1185">Reference proteome</keyword>
<sequence>MEERQKKLAASNYGDVCKRLPFTGCEGATPDGLINEDGSVVLKRPASAEMLRPVSAILQRKMTFWIVGKDKEIAEIDTHHKYY</sequence>
<reference evidence="1 2" key="1">
    <citation type="submission" date="2023-02" db="EMBL/GenBank/DDBJ databases">
        <title>LHISI_Scaffold_Assembly.</title>
        <authorList>
            <person name="Stuart O.P."/>
            <person name="Cleave R."/>
            <person name="Magrath M.J.L."/>
            <person name="Mikheyev A.S."/>
        </authorList>
    </citation>
    <scope>NUCLEOTIDE SEQUENCE [LARGE SCALE GENOMIC DNA]</scope>
    <source>
        <strain evidence="1">Daus_M_001</strain>
        <tissue evidence="1">Leg muscle</tissue>
    </source>
</reference>
<accession>A0ABQ9G502</accession>
<name>A0ABQ9G502_9NEOP</name>
<comment type="caution">
    <text evidence="1">The sequence shown here is derived from an EMBL/GenBank/DDBJ whole genome shotgun (WGS) entry which is preliminary data.</text>
</comment>
<evidence type="ECO:0000313" key="1">
    <source>
        <dbReference type="EMBL" id="KAJ8867549.1"/>
    </source>
</evidence>
<evidence type="ECO:0000313" key="2">
    <source>
        <dbReference type="Proteomes" id="UP001159363"/>
    </source>
</evidence>